<gene>
    <name evidence="2" type="ORF">KEG57_36090</name>
</gene>
<proteinExistence type="predicted"/>
<name>A0A9X4AV66_9BACT</name>
<organism evidence="2 3">
    <name type="scientific">Polyangium jinanense</name>
    <dbReference type="NCBI Taxonomy" id="2829994"/>
    <lineage>
        <taxon>Bacteria</taxon>
        <taxon>Pseudomonadati</taxon>
        <taxon>Myxococcota</taxon>
        <taxon>Polyangia</taxon>
        <taxon>Polyangiales</taxon>
        <taxon>Polyangiaceae</taxon>
        <taxon>Polyangium</taxon>
    </lineage>
</organism>
<dbReference type="AlphaFoldDB" id="A0A9X4AV66"/>
<dbReference type="RefSeq" id="WP_272459322.1">
    <property type="nucleotide sequence ID" value="NZ_JAGTJJ010000033.1"/>
</dbReference>
<accession>A0A9X4AV66</accession>
<dbReference type="GO" id="GO:0035556">
    <property type="term" value="P:intracellular signal transduction"/>
    <property type="evidence" value="ECO:0007669"/>
    <property type="project" value="InterPro"/>
</dbReference>
<dbReference type="CDD" id="cd07302">
    <property type="entry name" value="CHD"/>
    <property type="match status" value="1"/>
</dbReference>
<dbReference type="SUPFAM" id="SSF55073">
    <property type="entry name" value="Nucleotide cyclase"/>
    <property type="match status" value="1"/>
</dbReference>
<dbReference type="PROSITE" id="PS50125">
    <property type="entry name" value="GUANYLATE_CYCLASE_2"/>
    <property type="match status" value="1"/>
</dbReference>
<evidence type="ECO:0000313" key="2">
    <source>
        <dbReference type="EMBL" id="MDC3985958.1"/>
    </source>
</evidence>
<keyword evidence="3" id="KW-1185">Reference proteome</keyword>
<dbReference type="Gene3D" id="3.30.70.1230">
    <property type="entry name" value="Nucleotide cyclase"/>
    <property type="match status" value="1"/>
</dbReference>
<evidence type="ECO:0000259" key="1">
    <source>
        <dbReference type="PROSITE" id="PS50125"/>
    </source>
</evidence>
<feature type="domain" description="Guanylate cyclase" evidence="1">
    <location>
        <begin position="45"/>
        <end position="179"/>
    </location>
</feature>
<reference evidence="2 3" key="1">
    <citation type="submission" date="2021-04" db="EMBL/GenBank/DDBJ databases">
        <title>Genome analysis of Polyangium sp.</title>
        <authorList>
            <person name="Li Y."/>
            <person name="Wang J."/>
        </authorList>
    </citation>
    <scope>NUCLEOTIDE SEQUENCE [LARGE SCALE GENOMIC DNA]</scope>
    <source>
        <strain evidence="2 3">SDU14</strain>
    </source>
</reference>
<sequence>MAFTDDLTAEVVKILKEQWQTRDGNKVPDTPELKLANDAVKLNGTVLYADLADSTGLVMLQTPGFVAEVYKCYLNCACRIIREKGGEITAFDGDRVMAVFLGDGMATRACRAALAINHAVVKILNPKVREQYPKLPADFAIKQAVGIDMSPLFVARTGIRGANDLVWVGRAANIAAKLCSLREGNYATYITNDVYAAADNTVKTSSDGKSSMWESNPQSVRNLTVYRSSWHWGL</sequence>
<dbReference type="InterPro" id="IPR001054">
    <property type="entry name" value="A/G_cyclase"/>
</dbReference>
<dbReference type="EMBL" id="JAGTJJ010000033">
    <property type="protein sequence ID" value="MDC3985958.1"/>
    <property type="molecule type" value="Genomic_DNA"/>
</dbReference>
<comment type="caution">
    <text evidence="2">The sequence shown here is derived from an EMBL/GenBank/DDBJ whole genome shotgun (WGS) entry which is preliminary data.</text>
</comment>
<evidence type="ECO:0000313" key="3">
    <source>
        <dbReference type="Proteomes" id="UP001151081"/>
    </source>
</evidence>
<dbReference type="GO" id="GO:0009190">
    <property type="term" value="P:cyclic nucleotide biosynthetic process"/>
    <property type="evidence" value="ECO:0007669"/>
    <property type="project" value="InterPro"/>
</dbReference>
<protein>
    <submittedName>
        <fullName evidence="2">Adenylate/guanylate cyclase domain-containing protein</fullName>
    </submittedName>
</protein>
<dbReference type="GO" id="GO:0004016">
    <property type="term" value="F:adenylate cyclase activity"/>
    <property type="evidence" value="ECO:0007669"/>
    <property type="project" value="UniProtKB-ARBA"/>
</dbReference>
<dbReference type="Proteomes" id="UP001151081">
    <property type="component" value="Unassembled WGS sequence"/>
</dbReference>
<dbReference type="InterPro" id="IPR029787">
    <property type="entry name" value="Nucleotide_cyclase"/>
</dbReference>